<reference evidence="3" key="1">
    <citation type="submission" date="2018-03" db="EMBL/GenBank/DDBJ databases">
        <authorList>
            <person name="Rodrigo-Torres L."/>
            <person name="Arahal R. D."/>
            <person name="Lucena T."/>
        </authorList>
    </citation>
    <scope>NUCLEOTIDE SEQUENCE [LARGE SCALE GENOMIC DNA]</scope>
    <source>
        <strain evidence="3">CECT 7615</strain>
    </source>
</reference>
<dbReference type="Proteomes" id="UP000244898">
    <property type="component" value="Unassembled WGS sequence"/>
</dbReference>
<evidence type="ECO:0000313" key="3">
    <source>
        <dbReference type="Proteomes" id="UP000244898"/>
    </source>
</evidence>
<organism evidence="2 3">
    <name type="scientific">Falsiruegeria mediterranea M17</name>
    <dbReference type="NCBI Taxonomy" id="1200281"/>
    <lineage>
        <taxon>Bacteria</taxon>
        <taxon>Pseudomonadati</taxon>
        <taxon>Pseudomonadota</taxon>
        <taxon>Alphaproteobacteria</taxon>
        <taxon>Rhodobacterales</taxon>
        <taxon>Roseobacteraceae</taxon>
        <taxon>Falsiruegeria</taxon>
    </lineage>
</organism>
<dbReference type="Gene3D" id="3.40.50.11980">
    <property type="match status" value="1"/>
</dbReference>
<keyword evidence="3" id="KW-1185">Reference proteome</keyword>
<dbReference type="Pfam" id="PF11977">
    <property type="entry name" value="RNase_Zc3h12a"/>
    <property type="match status" value="1"/>
</dbReference>
<proteinExistence type="predicted"/>
<name>A0A2R8CFP0_9RHOB</name>
<accession>A0A2R8CFP0</accession>
<feature type="domain" description="RNase NYN" evidence="1">
    <location>
        <begin position="31"/>
        <end position="72"/>
    </location>
</feature>
<dbReference type="EMBL" id="ONZG01000018">
    <property type="protein sequence ID" value="SPJ31227.1"/>
    <property type="molecule type" value="Genomic_DNA"/>
</dbReference>
<gene>
    <name evidence="2" type="ORF">TRM7615_04770</name>
</gene>
<evidence type="ECO:0000313" key="2">
    <source>
        <dbReference type="EMBL" id="SPJ31227.1"/>
    </source>
</evidence>
<sequence>MLFDANAGYLLEDCYLHDEAFAKRLKLPKEQVKVVPKGQPADPFILNFADHAKAIVVSRDKFRDWREEFPYLSEPGRVLSGGYEMDRLNLKPQIDV</sequence>
<protein>
    <recommendedName>
        <fullName evidence="1">RNase NYN domain-containing protein</fullName>
    </recommendedName>
</protein>
<dbReference type="RefSeq" id="WP_165821521.1">
    <property type="nucleotide sequence ID" value="NZ_ONZG01000018.1"/>
</dbReference>
<dbReference type="AlphaFoldDB" id="A0A2R8CFP0"/>
<dbReference type="InterPro" id="IPR021869">
    <property type="entry name" value="RNase_Zc3h12_NYN"/>
</dbReference>
<evidence type="ECO:0000259" key="1">
    <source>
        <dbReference type="Pfam" id="PF11977"/>
    </source>
</evidence>